<name>A0ACA9Q7N4_9GLOM</name>
<gene>
    <name evidence="1" type="ORF">ACOLOM_LOCUS12102</name>
</gene>
<sequence>VTSAVIDRTKVGFQYASGFIMEAGVFAMALWTLDGIERDKCGPSATTWKRCLLVLHEFDEGFCALERFEGVQDVQEHTNADGRKKKGKPQNFRQGDVVFTPLDVRSHGIDIERDTTALASPVEVLFVGHTIMLSS</sequence>
<proteinExistence type="predicted"/>
<dbReference type="EMBL" id="CAJVPT010047236">
    <property type="protein sequence ID" value="CAG8739679.1"/>
    <property type="molecule type" value="Genomic_DNA"/>
</dbReference>
<accession>A0ACA9Q7N4</accession>
<evidence type="ECO:0000313" key="2">
    <source>
        <dbReference type="Proteomes" id="UP000789525"/>
    </source>
</evidence>
<feature type="non-terminal residue" evidence="1">
    <location>
        <position position="1"/>
    </location>
</feature>
<dbReference type="Proteomes" id="UP000789525">
    <property type="component" value="Unassembled WGS sequence"/>
</dbReference>
<keyword evidence="2" id="KW-1185">Reference proteome</keyword>
<comment type="caution">
    <text evidence="1">The sequence shown here is derived from an EMBL/GenBank/DDBJ whole genome shotgun (WGS) entry which is preliminary data.</text>
</comment>
<evidence type="ECO:0000313" key="1">
    <source>
        <dbReference type="EMBL" id="CAG8739679.1"/>
    </source>
</evidence>
<reference evidence="1" key="1">
    <citation type="submission" date="2021-06" db="EMBL/GenBank/DDBJ databases">
        <authorList>
            <person name="Kallberg Y."/>
            <person name="Tangrot J."/>
            <person name="Rosling A."/>
        </authorList>
    </citation>
    <scope>NUCLEOTIDE SEQUENCE</scope>
    <source>
        <strain evidence="1">CL356</strain>
    </source>
</reference>
<organism evidence="1 2">
    <name type="scientific">Acaulospora colombiana</name>
    <dbReference type="NCBI Taxonomy" id="27376"/>
    <lineage>
        <taxon>Eukaryota</taxon>
        <taxon>Fungi</taxon>
        <taxon>Fungi incertae sedis</taxon>
        <taxon>Mucoromycota</taxon>
        <taxon>Glomeromycotina</taxon>
        <taxon>Glomeromycetes</taxon>
        <taxon>Diversisporales</taxon>
        <taxon>Acaulosporaceae</taxon>
        <taxon>Acaulospora</taxon>
    </lineage>
</organism>
<protein>
    <submittedName>
        <fullName evidence="1">3239_t:CDS:1</fullName>
    </submittedName>
</protein>